<dbReference type="InterPro" id="IPR054491">
    <property type="entry name" value="MGH1-like_GH"/>
</dbReference>
<dbReference type="RefSeq" id="WP_165104988.1">
    <property type="nucleotide sequence ID" value="NZ_JAAKYA010000004.1"/>
</dbReference>
<dbReference type="Proteomes" id="UP000477311">
    <property type="component" value="Unassembled WGS sequence"/>
</dbReference>
<sequence>MRNELQGGWRPWLSGVLWACAWGVSVAGTDRLQVLDAEAHRRWVEEFNSGDVETVVNAVPNAVAWGWLRDQIPFFDCPDAAVVRTYYFRWWVYRKHLRWTPTGWVVTEFLPPVSHAGPFNTISCALGHHLAEARWLRDPVYGEDMLRFWLRGHEGGPQPHLHRFSQWLAAAVHDWYCARGDLRAAGAWLDDLMADYEAWERERGRPDGLFWQYDVQDGMEESLSGSRTQRHVRVPLNAYMYGNARAIAEMARRAGRGELAAAYERKAELLRERLLQRLWDPEAQFFKTLREDGRWADVREATGFLPWAFGVVPAGRGYERAWLELTNRSGFWAPAGLTTAERRHPRFRSHGVGRCEWDGAVWPFATSQTLGALARALREDPATPLSLRDWFEAFLIYTRCHERRGRPWIGEYLDEVTGDWIDRGDRSKDYNHSTYADLLITGLVGVVPGAGARLEIRPLLPGSVWDWFCLDGLPYHGRTVTILWDRDGTRYGRGAGFQVWVDGVLMARSESLGTLSCELR</sequence>
<keyword evidence="3" id="KW-0378">Hydrolase</keyword>
<proteinExistence type="predicted"/>
<name>A0A6M1RDY8_9BACT</name>
<dbReference type="InterPro" id="IPR008928">
    <property type="entry name" value="6-hairpin_glycosidase_sf"/>
</dbReference>
<feature type="domain" description="Glycoside hydrolase family 65 C-terminal" evidence="1">
    <location>
        <begin position="453"/>
        <end position="503"/>
    </location>
</feature>
<dbReference type="Pfam" id="PF22422">
    <property type="entry name" value="MGH1-like_GH"/>
    <property type="match status" value="1"/>
</dbReference>
<dbReference type="AlphaFoldDB" id="A0A6M1RDY8"/>
<accession>A0A6M1RDY8</accession>
<evidence type="ECO:0000313" key="3">
    <source>
        <dbReference type="EMBL" id="NGO37806.1"/>
    </source>
</evidence>
<gene>
    <name evidence="3" type="ORF">G4L39_00085</name>
</gene>
<comment type="caution">
    <text evidence="3">The sequence shown here is derived from an EMBL/GenBank/DDBJ whole genome shotgun (WGS) entry which is preliminary data.</text>
</comment>
<dbReference type="GO" id="GO:0005975">
    <property type="term" value="P:carbohydrate metabolic process"/>
    <property type="evidence" value="ECO:0007669"/>
    <property type="project" value="InterPro"/>
</dbReference>
<evidence type="ECO:0000259" key="2">
    <source>
        <dbReference type="Pfam" id="PF22422"/>
    </source>
</evidence>
<organism evidence="3 4">
    <name type="scientific">Limisphaera ngatamarikiensis</name>
    <dbReference type="NCBI Taxonomy" id="1324935"/>
    <lineage>
        <taxon>Bacteria</taxon>
        <taxon>Pseudomonadati</taxon>
        <taxon>Verrucomicrobiota</taxon>
        <taxon>Verrucomicrobiia</taxon>
        <taxon>Limisphaerales</taxon>
        <taxon>Limisphaeraceae</taxon>
        <taxon>Limisphaera</taxon>
    </lineage>
</organism>
<dbReference type="SUPFAM" id="SSF48208">
    <property type="entry name" value="Six-hairpin glycosidases"/>
    <property type="match status" value="1"/>
</dbReference>
<evidence type="ECO:0000313" key="4">
    <source>
        <dbReference type="Proteomes" id="UP000477311"/>
    </source>
</evidence>
<feature type="domain" description="Mannosylglycerate hydrolase MGH1-like glycoside hydrolase" evidence="2">
    <location>
        <begin position="120"/>
        <end position="433"/>
    </location>
</feature>
<dbReference type="InterPro" id="IPR005194">
    <property type="entry name" value="Glyco_hydro_65_C"/>
</dbReference>
<reference evidence="3 4" key="1">
    <citation type="submission" date="2020-02" db="EMBL/GenBank/DDBJ databases">
        <title>Draft genome sequence of Limisphaera ngatamarikiensis NGM72.4T, a thermophilic Verrucomicrobia grouped in subdivision 3.</title>
        <authorList>
            <person name="Carere C.R."/>
            <person name="Steen J."/>
            <person name="Hugenholtz P."/>
            <person name="Stott M.B."/>
        </authorList>
    </citation>
    <scope>NUCLEOTIDE SEQUENCE [LARGE SCALE GENOMIC DNA]</scope>
    <source>
        <strain evidence="3 4">NGM72.4</strain>
    </source>
</reference>
<dbReference type="EMBL" id="JAAKYA010000004">
    <property type="protein sequence ID" value="NGO37806.1"/>
    <property type="molecule type" value="Genomic_DNA"/>
</dbReference>
<dbReference type="GO" id="GO:0016787">
    <property type="term" value="F:hydrolase activity"/>
    <property type="evidence" value="ECO:0007669"/>
    <property type="project" value="UniProtKB-KW"/>
</dbReference>
<dbReference type="Gene3D" id="1.50.10.10">
    <property type="match status" value="1"/>
</dbReference>
<dbReference type="InterPro" id="IPR012341">
    <property type="entry name" value="6hp_glycosidase-like_sf"/>
</dbReference>
<dbReference type="Pfam" id="PF03633">
    <property type="entry name" value="Glyco_hydro_65C"/>
    <property type="match status" value="1"/>
</dbReference>
<protein>
    <submittedName>
        <fullName evidence="3">Glycoside hydrolase</fullName>
    </submittedName>
</protein>
<evidence type="ECO:0000259" key="1">
    <source>
        <dbReference type="Pfam" id="PF03633"/>
    </source>
</evidence>
<keyword evidence="4" id="KW-1185">Reference proteome</keyword>